<evidence type="ECO:0000313" key="2">
    <source>
        <dbReference type="Proteomes" id="UP000178977"/>
    </source>
</evidence>
<dbReference type="EMBL" id="MHQT01000011">
    <property type="protein sequence ID" value="OHA09863.1"/>
    <property type="molecule type" value="Genomic_DNA"/>
</dbReference>
<name>A0A1G2LE03_9BACT</name>
<reference evidence="1 2" key="1">
    <citation type="journal article" date="2016" name="Nat. Commun.">
        <title>Thousands of microbial genomes shed light on interconnected biogeochemical processes in an aquifer system.</title>
        <authorList>
            <person name="Anantharaman K."/>
            <person name="Brown C.T."/>
            <person name="Hug L.A."/>
            <person name="Sharon I."/>
            <person name="Castelle C.J."/>
            <person name="Probst A.J."/>
            <person name="Thomas B.C."/>
            <person name="Singh A."/>
            <person name="Wilkins M.J."/>
            <person name="Karaoz U."/>
            <person name="Brodie E.L."/>
            <person name="Williams K.H."/>
            <person name="Hubbard S.S."/>
            <person name="Banfield J.F."/>
        </authorList>
    </citation>
    <scope>NUCLEOTIDE SEQUENCE [LARGE SCALE GENOMIC DNA]</scope>
</reference>
<evidence type="ECO:0000313" key="1">
    <source>
        <dbReference type="EMBL" id="OHA09863.1"/>
    </source>
</evidence>
<comment type="caution">
    <text evidence="1">The sequence shown here is derived from an EMBL/GenBank/DDBJ whole genome shotgun (WGS) entry which is preliminary data.</text>
</comment>
<proteinExistence type="predicted"/>
<protein>
    <submittedName>
        <fullName evidence="1">Uncharacterized protein</fullName>
    </submittedName>
</protein>
<sequence>MGAAIGVAGLDAALPLVLIALRKAILQKNSPEKADREISETQMLYAHPVEIVTKELKNYALAHAVRSGVAAMSGGLTALASELLSAKPATDSEIQKRALEMATETLLPSESASPELEKFKEDMLQYVLTTTHRVEPWLRANTTITDPIER</sequence>
<gene>
    <name evidence="1" type="ORF">A3A44_02790</name>
</gene>
<accession>A0A1G2LE03</accession>
<dbReference type="Proteomes" id="UP000178977">
    <property type="component" value="Unassembled WGS sequence"/>
</dbReference>
<organism evidence="1 2">
    <name type="scientific">Candidatus Sungbacteria bacterium RIFCSPLOWO2_01_FULL_60_25</name>
    <dbReference type="NCBI Taxonomy" id="1802281"/>
    <lineage>
        <taxon>Bacteria</taxon>
        <taxon>Candidatus Sungiibacteriota</taxon>
    </lineage>
</organism>
<dbReference type="AlphaFoldDB" id="A0A1G2LE03"/>